<gene>
    <name evidence="1" type="ORF">CM83_4258</name>
</gene>
<protein>
    <submittedName>
        <fullName evidence="1">Uncharacterized protein</fullName>
    </submittedName>
</protein>
<sequence>RHFTDNFTSSTTLESVVKHFSTRTEGKIPWNVEGVVPVISSQKSTKYEGSSMLQKTQLAEVPPDPETGEVVLLLACVPRQLATASLNLPPALYDLLQQYSAACNAVHTPLIWDSKDAVKTLCGIRTTLQHVVAMSAADAELLAQPAIYVSPWVEGAPCADVCPIHTALPPVLLQPLRNLLCYFHFTSVSESVPKAPTHSRLHVWVVGCQDLHPSVPSDAGVPETFLAPTSCGAATIHTMLHSLQASITHWTHFLAPPPLLPTPVYDSTQLRVGIAKLVEQAQQHILWDPLRHTPLTTVLQSLLSIATTALQRIEGSKDGDAEALRIP</sequence>
<accession>A0A0A9YD97</accession>
<dbReference type="EMBL" id="GBHO01014521">
    <property type="protein sequence ID" value="JAG29083.1"/>
    <property type="molecule type" value="Transcribed_RNA"/>
</dbReference>
<dbReference type="AlphaFoldDB" id="A0A0A9YD97"/>
<feature type="non-terminal residue" evidence="1">
    <location>
        <position position="1"/>
    </location>
</feature>
<reference evidence="1" key="1">
    <citation type="journal article" date="2014" name="PLoS ONE">
        <title>Transcriptome-Based Identification of ABC Transporters in the Western Tarnished Plant Bug Lygus hesperus.</title>
        <authorList>
            <person name="Hull J.J."/>
            <person name="Chaney K."/>
            <person name="Geib S.M."/>
            <person name="Fabrick J.A."/>
            <person name="Brent C.S."/>
            <person name="Walsh D."/>
            <person name="Lavine L.C."/>
        </authorList>
    </citation>
    <scope>NUCLEOTIDE SEQUENCE</scope>
</reference>
<organism evidence="1">
    <name type="scientific">Lygus hesperus</name>
    <name type="common">Western plant bug</name>
    <dbReference type="NCBI Taxonomy" id="30085"/>
    <lineage>
        <taxon>Eukaryota</taxon>
        <taxon>Metazoa</taxon>
        <taxon>Ecdysozoa</taxon>
        <taxon>Arthropoda</taxon>
        <taxon>Hexapoda</taxon>
        <taxon>Insecta</taxon>
        <taxon>Pterygota</taxon>
        <taxon>Neoptera</taxon>
        <taxon>Paraneoptera</taxon>
        <taxon>Hemiptera</taxon>
        <taxon>Heteroptera</taxon>
        <taxon>Panheteroptera</taxon>
        <taxon>Cimicomorpha</taxon>
        <taxon>Miridae</taxon>
        <taxon>Mirini</taxon>
        <taxon>Lygus</taxon>
    </lineage>
</organism>
<evidence type="ECO:0000313" key="1">
    <source>
        <dbReference type="EMBL" id="JAG29083.1"/>
    </source>
</evidence>
<proteinExistence type="predicted"/>
<reference evidence="1" key="2">
    <citation type="submission" date="2014-07" db="EMBL/GenBank/DDBJ databases">
        <authorList>
            <person name="Hull J."/>
        </authorList>
    </citation>
    <scope>NUCLEOTIDE SEQUENCE</scope>
</reference>
<name>A0A0A9YD97_LYGHE</name>